<dbReference type="InterPro" id="IPR018028">
    <property type="entry name" value="Catalase"/>
</dbReference>
<gene>
    <name evidence="14" type="ORF">J2853_002203</name>
</gene>
<comment type="cofactor">
    <cofactor evidence="1 10">
        <name>heme</name>
        <dbReference type="ChEBI" id="CHEBI:30413"/>
    </cofactor>
</comment>
<dbReference type="Proteomes" id="UP001225356">
    <property type="component" value="Unassembled WGS sequence"/>
</dbReference>
<dbReference type="GO" id="GO:0004096">
    <property type="term" value="F:catalase activity"/>
    <property type="evidence" value="ECO:0007669"/>
    <property type="project" value="UniProtKB-EC"/>
</dbReference>
<accession>A0ABT9Q8K3</accession>
<name>A0ABT9Q8K3_9ACTN</name>
<sequence length="795" mass="85421">MRSRHPGVLRTELDLDNGDDLLSPQLKGETMEESRSMKETVEKVVDTVVDAVSGGGPSGTIPGRPGSESPSLDEPTEPREPPAPKPDQSGPEAFTATGRAVDAPPTARAQAGPYLTTAQGLRLADTDHSLKAGPRGPVLLQDHHLREKIMHFDHERIPERVVHARGAAAHGVFRAYGTAATVTKAAFLAKDAETPIFLRFSPVLGSRGSADTVRDTRGFATKFYTAEGVFDLVGNNMPVFFIQDAIKFPDVIHAGKPHPDREIPQAQSAHDTFWDFVSLHTEATHHTLWNMSDRGIPRSYRTMEGFGVHTFRLVDAAGATSLVKFHWKPKAGVHSLLWEEAQLINGVDPDFHRRDLADAIEAGAYPQWELGIQVFPDTPEQTFEGIDLLDPTKIVPEELAPVQPIGLLTLNANPVNYFAETEQVAFHPGHLVPGIDVTDDPLLAGRLFSYLDTQITRLGGPNFAQIPINRTHAPVNDMLRDGFHQTAVHSGVAPYKPNSLDGGCPFFAGQQEGGYRETPVRVPAAGKVREAPASFADHFSQPRQFWLSLTPVEREHVIAAYTFELGKVYEQAIKERTLRVLAEVDPYLCEQVAQGLGLPAPKPAGPLPAVEPSPALSQLGRTWPTTGRIIGIVADERSDLETVRAVRQAILDGGMVPLVIAPAGGTLGAGSGDPVTVQRTFATARSVEFDALLLAGAPAPGKDAYGARDAKAGNGAPAGALIDPRVPLMLSEAFRHAKPLGGWADADQALTAAGIDTAAPGVLVAGSGEAVLEEVVRLLGQHRVWERFPTAADLV</sequence>
<dbReference type="SUPFAM" id="SSF52317">
    <property type="entry name" value="Class I glutamine amidotransferase-like"/>
    <property type="match status" value="1"/>
</dbReference>
<evidence type="ECO:0000256" key="10">
    <source>
        <dbReference type="PIRNR" id="PIRNR038927"/>
    </source>
</evidence>
<dbReference type="Pfam" id="PF18011">
    <property type="entry name" value="Catalase_C"/>
    <property type="match status" value="1"/>
</dbReference>
<comment type="caution">
    <text evidence="14">The sequence shown here is derived from an EMBL/GenBank/DDBJ whole genome shotgun (WGS) entry which is preliminary data.</text>
</comment>
<dbReference type="SMART" id="SM01060">
    <property type="entry name" value="Catalase"/>
    <property type="match status" value="1"/>
</dbReference>
<dbReference type="CDD" id="cd03132">
    <property type="entry name" value="GATase1_catalase"/>
    <property type="match status" value="1"/>
</dbReference>
<dbReference type="Gene3D" id="1.20.1370.20">
    <property type="match status" value="1"/>
</dbReference>
<evidence type="ECO:0000256" key="9">
    <source>
        <dbReference type="ARBA" id="ARBA00023324"/>
    </source>
</evidence>
<evidence type="ECO:0000256" key="2">
    <source>
        <dbReference type="ARBA" id="ARBA00010660"/>
    </source>
</evidence>
<keyword evidence="7 10" id="KW-0560">Oxidoreductase</keyword>
<evidence type="ECO:0000256" key="4">
    <source>
        <dbReference type="ARBA" id="ARBA00022559"/>
    </source>
</evidence>
<dbReference type="PROSITE" id="PS51402">
    <property type="entry name" value="CATALASE_3"/>
    <property type="match status" value="1"/>
</dbReference>
<keyword evidence="9 10" id="KW-0376">Hydrogen peroxide</keyword>
<dbReference type="PRINTS" id="PR00067">
    <property type="entry name" value="CATALASE"/>
</dbReference>
<feature type="region of interest" description="Disordered" evidence="12">
    <location>
        <begin position="1"/>
        <end position="96"/>
    </location>
</feature>
<dbReference type="Gene3D" id="2.40.180.10">
    <property type="entry name" value="Catalase core domain"/>
    <property type="match status" value="1"/>
</dbReference>
<evidence type="ECO:0000256" key="11">
    <source>
        <dbReference type="RuleBase" id="RU000498"/>
    </source>
</evidence>
<dbReference type="PIRSF" id="PIRSF038927">
    <property type="entry name" value="Catalase_clade2"/>
    <property type="match status" value="1"/>
</dbReference>
<evidence type="ECO:0000313" key="14">
    <source>
        <dbReference type="EMBL" id="MDP9842992.1"/>
    </source>
</evidence>
<evidence type="ECO:0000313" key="15">
    <source>
        <dbReference type="Proteomes" id="UP001225356"/>
    </source>
</evidence>
<dbReference type="InterPro" id="IPR024708">
    <property type="entry name" value="Catalase_AS"/>
</dbReference>
<keyword evidence="5 10" id="KW-0349">Heme</keyword>
<dbReference type="InterPro" id="IPR029062">
    <property type="entry name" value="Class_I_gatase-like"/>
</dbReference>
<dbReference type="PANTHER" id="PTHR42821:SF1">
    <property type="entry name" value="CATALASE-B"/>
    <property type="match status" value="1"/>
</dbReference>
<evidence type="ECO:0000256" key="3">
    <source>
        <dbReference type="ARBA" id="ARBA00012314"/>
    </source>
</evidence>
<dbReference type="InterPro" id="IPR041399">
    <property type="entry name" value="Catalase_large_C"/>
</dbReference>
<dbReference type="Pfam" id="PF06628">
    <property type="entry name" value="Catalase-rel"/>
    <property type="match status" value="1"/>
</dbReference>
<reference evidence="14 15" key="1">
    <citation type="submission" date="2023-07" db="EMBL/GenBank/DDBJ databases">
        <title>Sequencing the genomes of 1000 actinobacteria strains.</title>
        <authorList>
            <person name="Klenk H.-P."/>
        </authorList>
    </citation>
    <scope>NUCLEOTIDE SEQUENCE [LARGE SCALE GENOMIC DNA]</scope>
    <source>
        <strain evidence="14 15">DSM 46740</strain>
    </source>
</reference>
<keyword evidence="8 10" id="KW-0408">Iron</keyword>
<dbReference type="InterPro" id="IPR011614">
    <property type="entry name" value="Catalase_core"/>
</dbReference>
<dbReference type="InterPro" id="IPR043156">
    <property type="entry name" value="Catalase_clade2_helical"/>
</dbReference>
<comment type="similarity">
    <text evidence="2">Belongs to the catalase family. HPII subfamily.</text>
</comment>
<dbReference type="SUPFAM" id="SSF56634">
    <property type="entry name" value="Heme-dependent catalase-like"/>
    <property type="match status" value="1"/>
</dbReference>
<dbReference type="Gene3D" id="3.40.50.880">
    <property type="match status" value="1"/>
</dbReference>
<dbReference type="PROSITE" id="PS00437">
    <property type="entry name" value="CATALASE_1"/>
    <property type="match status" value="1"/>
</dbReference>
<dbReference type="EC" id="1.11.1.6" evidence="3 10"/>
<organism evidence="14 15">
    <name type="scientific">Streptosporangium lutulentum</name>
    <dbReference type="NCBI Taxonomy" id="1461250"/>
    <lineage>
        <taxon>Bacteria</taxon>
        <taxon>Bacillati</taxon>
        <taxon>Actinomycetota</taxon>
        <taxon>Actinomycetes</taxon>
        <taxon>Streptosporangiales</taxon>
        <taxon>Streptosporangiaceae</taxon>
        <taxon>Streptosporangium</taxon>
    </lineage>
</organism>
<evidence type="ECO:0000256" key="6">
    <source>
        <dbReference type="ARBA" id="ARBA00022723"/>
    </source>
</evidence>
<dbReference type="InterPro" id="IPR024712">
    <property type="entry name" value="Catalase_clade2"/>
</dbReference>
<feature type="domain" description="Catalase core" evidence="13">
    <location>
        <begin position="116"/>
        <end position="504"/>
    </location>
</feature>
<dbReference type="InterPro" id="IPR002226">
    <property type="entry name" value="Catalase_haem_BS"/>
</dbReference>
<evidence type="ECO:0000256" key="5">
    <source>
        <dbReference type="ARBA" id="ARBA00022617"/>
    </source>
</evidence>
<keyword evidence="4 10" id="KW-0575">Peroxidase</keyword>
<dbReference type="PROSITE" id="PS00438">
    <property type="entry name" value="CATALASE_2"/>
    <property type="match status" value="1"/>
</dbReference>
<evidence type="ECO:0000256" key="1">
    <source>
        <dbReference type="ARBA" id="ARBA00001971"/>
    </source>
</evidence>
<protein>
    <recommendedName>
        <fullName evidence="3 10">Catalase</fullName>
        <ecNumber evidence="3 10">1.11.1.6</ecNumber>
    </recommendedName>
</protein>
<dbReference type="Pfam" id="PF00199">
    <property type="entry name" value="Catalase"/>
    <property type="match status" value="1"/>
</dbReference>
<evidence type="ECO:0000256" key="12">
    <source>
        <dbReference type="SAM" id="MobiDB-lite"/>
    </source>
</evidence>
<dbReference type="InterPro" id="IPR020835">
    <property type="entry name" value="Catalase_sf"/>
</dbReference>
<comment type="catalytic activity">
    <reaction evidence="10 11">
        <text>2 H2O2 = O2 + 2 H2O</text>
        <dbReference type="Rhea" id="RHEA:20309"/>
        <dbReference type="ChEBI" id="CHEBI:15377"/>
        <dbReference type="ChEBI" id="CHEBI:15379"/>
        <dbReference type="ChEBI" id="CHEBI:16240"/>
        <dbReference type="EC" id="1.11.1.6"/>
    </reaction>
</comment>
<feature type="compositionally biased region" description="Basic and acidic residues" evidence="12">
    <location>
        <begin position="29"/>
        <end position="45"/>
    </location>
</feature>
<keyword evidence="15" id="KW-1185">Reference proteome</keyword>
<evidence type="ECO:0000259" key="13">
    <source>
        <dbReference type="SMART" id="SM01060"/>
    </source>
</evidence>
<evidence type="ECO:0000256" key="8">
    <source>
        <dbReference type="ARBA" id="ARBA00023004"/>
    </source>
</evidence>
<dbReference type="PANTHER" id="PTHR42821">
    <property type="entry name" value="CATALASE"/>
    <property type="match status" value="1"/>
</dbReference>
<evidence type="ECO:0000256" key="7">
    <source>
        <dbReference type="ARBA" id="ARBA00023002"/>
    </source>
</evidence>
<keyword evidence="6 10" id="KW-0479">Metal-binding</keyword>
<proteinExistence type="inferred from homology"/>
<comment type="function">
    <text evidence="10">Decomposes hydrogen peroxide into water and oxygen; serves to protect cells from the toxic effects of hydrogen peroxide.</text>
</comment>
<dbReference type="EMBL" id="JAUSQU010000001">
    <property type="protein sequence ID" value="MDP9842992.1"/>
    <property type="molecule type" value="Genomic_DNA"/>
</dbReference>
<dbReference type="InterPro" id="IPR010582">
    <property type="entry name" value="Catalase_immune_responsive"/>
</dbReference>